<protein>
    <recommendedName>
        <fullName evidence="6">Transport permease protein</fullName>
    </recommendedName>
</protein>
<dbReference type="InterPro" id="IPR013525">
    <property type="entry name" value="ABC2_TM"/>
</dbReference>
<name>A0A8J3FN44_9ACTN</name>
<evidence type="ECO:0000259" key="7">
    <source>
        <dbReference type="PROSITE" id="PS51012"/>
    </source>
</evidence>
<keyword evidence="9" id="KW-1185">Reference proteome</keyword>
<organism evidence="8 9">
    <name type="scientific">Mangrovihabitans endophyticus</name>
    <dbReference type="NCBI Taxonomy" id="1751298"/>
    <lineage>
        <taxon>Bacteria</taxon>
        <taxon>Bacillati</taxon>
        <taxon>Actinomycetota</taxon>
        <taxon>Actinomycetes</taxon>
        <taxon>Micromonosporales</taxon>
        <taxon>Micromonosporaceae</taxon>
        <taxon>Mangrovihabitans</taxon>
    </lineage>
</organism>
<dbReference type="GO" id="GO:0140359">
    <property type="term" value="F:ABC-type transporter activity"/>
    <property type="evidence" value="ECO:0007669"/>
    <property type="project" value="InterPro"/>
</dbReference>
<feature type="domain" description="ABC transmembrane type-2" evidence="7">
    <location>
        <begin position="23"/>
        <end position="246"/>
    </location>
</feature>
<evidence type="ECO:0000313" key="8">
    <source>
        <dbReference type="EMBL" id="GGK88838.1"/>
    </source>
</evidence>
<keyword evidence="3 6" id="KW-1133">Transmembrane helix</keyword>
<evidence type="ECO:0000256" key="4">
    <source>
        <dbReference type="ARBA" id="ARBA00023136"/>
    </source>
</evidence>
<evidence type="ECO:0000256" key="6">
    <source>
        <dbReference type="RuleBase" id="RU361157"/>
    </source>
</evidence>
<dbReference type="GO" id="GO:0046677">
    <property type="term" value="P:response to antibiotic"/>
    <property type="evidence" value="ECO:0007669"/>
    <property type="project" value="UniProtKB-KW"/>
</dbReference>
<dbReference type="InterPro" id="IPR051784">
    <property type="entry name" value="Nod_factor_ABC_transporter"/>
</dbReference>
<gene>
    <name evidence="8" type="ORF">GCM10012284_23640</name>
</gene>
<dbReference type="InterPro" id="IPR000412">
    <property type="entry name" value="ABC_2_transport"/>
</dbReference>
<dbReference type="AlphaFoldDB" id="A0A8J3FN44"/>
<feature type="transmembrane region" description="Helical" evidence="6">
    <location>
        <begin position="104"/>
        <end position="126"/>
    </location>
</feature>
<keyword evidence="6" id="KW-1003">Cell membrane</keyword>
<evidence type="ECO:0000256" key="5">
    <source>
        <dbReference type="ARBA" id="ARBA00023251"/>
    </source>
</evidence>
<evidence type="ECO:0000256" key="2">
    <source>
        <dbReference type="ARBA" id="ARBA00022692"/>
    </source>
</evidence>
<feature type="transmembrane region" description="Helical" evidence="6">
    <location>
        <begin position="132"/>
        <end position="156"/>
    </location>
</feature>
<dbReference type="InterPro" id="IPR047817">
    <property type="entry name" value="ABC2_TM_bact-type"/>
</dbReference>
<keyword evidence="2 6" id="KW-0812">Transmembrane</keyword>
<keyword evidence="4 6" id="KW-0472">Membrane</keyword>
<feature type="transmembrane region" description="Helical" evidence="6">
    <location>
        <begin position="221"/>
        <end position="243"/>
    </location>
</feature>
<reference evidence="8" key="2">
    <citation type="submission" date="2020-09" db="EMBL/GenBank/DDBJ databases">
        <authorList>
            <person name="Sun Q."/>
            <person name="Zhou Y."/>
        </authorList>
    </citation>
    <scope>NUCLEOTIDE SEQUENCE</scope>
    <source>
        <strain evidence="8">CGMCC 4.7299</strain>
    </source>
</reference>
<evidence type="ECO:0000256" key="3">
    <source>
        <dbReference type="ARBA" id="ARBA00022989"/>
    </source>
</evidence>
<dbReference type="PANTHER" id="PTHR43229">
    <property type="entry name" value="NODULATION PROTEIN J"/>
    <property type="match status" value="1"/>
</dbReference>
<feature type="transmembrane region" description="Helical" evidence="6">
    <location>
        <begin position="54"/>
        <end position="78"/>
    </location>
</feature>
<feature type="transmembrane region" description="Helical" evidence="6">
    <location>
        <begin position="23"/>
        <end position="42"/>
    </location>
</feature>
<comment type="caution">
    <text evidence="8">The sequence shown here is derived from an EMBL/GenBank/DDBJ whole genome shotgun (WGS) entry which is preliminary data.</text>
</comment>
<dbReference type="Proteomes" id="UP000656042">
    <property type="component" value="Unassembled WGS sequence"/>
</dbReference>
<accession>A0A8J3FN44</accession>
<dbReference type="EMBL" id="BMMX01000007">
    <property type="protein sequence ID" value="GGK88838.1"/>
    <property type="molecule type" value="Genomic_DNA"/>
</dbReference>
<proteinExistence type="inferred from homology"/>
<comment type="subcellular location">
    <subcellularLocation>
        <location evidence="6">Cell membrane</location>
        <topology evidence="6">Multi-pass membrane protein</topology>
    </subcellularLocation>
    <subcellularLocation>
        <location evidence="1">Membrane</location>
        <topology evidence="1">Multi-pass membrane protein</topology>
    </subcellularLocation>
</comment>
<reference evidence="8" key="1">
    <citation type="journal article" date="2014" name="Int. J. Syst. Evol. Microbiol.">
        <title>Complete genome sequence of Corynebacterium casei LMG S-19264T (=DSM 44701T), isolated from a smear-ripened cheese.</title>
        <authorList>
            <consortium name="US DOE Joint Genome Institute (JGI-PGF)"/>
            <person name="Walter F."/>
            <person name="Albersmeier A."/>
            <person name="Kalinowski J."/>
            <person name="Ruckert C."/>
        </authorList>
    </citation>
    <scope>NUCLEOTIDE SEQUENCE</scope>
    <source>
        <strain evidence="8">CGMCC 4.7299</strain>
    </source>
</reference>
<evidence type="ECO:0000313" key="9">
    <source>
        <dbReference type="Proteomes" id="UP000656042"/>
    </source>
</evidence>
<keyword evidence="5" id="KW-0046">Antibiotic resistance</keyword>
<evidence type="ECO:0000256" key="1">
    <source>
        <dbReference type="ARBA" id="ARBA00004141"/>
    </source>
</evidence>
<dbReference type="PROSITE" id="PS51012">
    <property type="entry name" value="ABC_TM2"/>
    <property type="match status" value="1"/>
</dbReference>
<dbReference type="Pfam" id="PF01061">
    <property type="entry name" value="ABC2_membrane"/>
    <property type="match status" value="1"/>
</dbReference>
<sequence>MHTLQDIGVVFRSELGLALRNRIGIAIGLIQPFVYLLLFGPLLTQALPGGRNPWLFFVPGLLLQLGLFGTGFAGFNLIPDIRSGFVERLRVAPISRLAILLGRVLKDAVVLVIQAVPLIVLGYAFGMAANPFGVLASVALILITGIGLASLSYVLALALPNEWLFAPTVNSLAIPLLLLSGILLPIDRGPAWLDLLARLNPLRYVVNAARALFAGQLGTTVYIGGLVAVALAGISFAVGSRLFGRRTA</sequence>
<dbReference type="GO" id="GO:0043190">
    <property type="term" value="C:ATP-binding cassette (ABC) transporter complex"/>
    <property type="evidence" value="ECO:0007669"/>
    <property type="project" value="InterPro"/>
</dbReference>
<comment type="similarity">
    <text evidence="6">Belongs to the ABC-2 integral membrane protein family.</text>
</comment>
<dbReference type="PIRSF" id="PIRSF006648">
    <property type="entry name" value="DrrB"/>
    <property type="match status" value="1"/>
</dbReference>
<dbReference type="RefSeq" id="WP_189079202.1">
    <property type="nucleotide sequence ID" value="NZ_BMMX01000007.1"/>
</dbReference>
<keyword evidence="6" id="KW-0813">Transport</keyword>
<dbReference type="PANTHER" id="PTHR43229:SF2">
    <property type="entry name" value="NODULATION PROTEIN J"/>
    <property type="match status" value="1"/>
</dbReference>
<feature type="transmembrane region" description="Helical" evidence="6">
    <location>
        <begin position="163"/>
        <end position="186"/>
    </location>
</feature>